<feature type="transmembrane region" description="Helical" evidence="8">
    <location>
        <begin position="367"/>
        <end position="387"/>
    </location>
</feature>
<dbReference type="GO" id="GO:0006820">
    <property type="term" value="P:monoatomic anion transport"/>
    <property type="evidence" value="ECO:0007669"/>
    <property type="project" value="TreeGrafter"/>
</dbReference>
<dbReference type="Gene3D" id="1.20.1250.20">
    <property type="entry name" value="MFS general substrate transporter like domains"/>
    <property type="match status" value="2"/>
</dbReference>
<feature type="transmembrane region" description="Helical" evidence="8">
    <location>
        <begin position="138"/>
        <end position="158"/>
    </location>
</feature>
<comment type="caution">
    <text evidence="10">The sequence shown here is derived from an EMBL/GenBank/DDBJ whole genome shotgun (WGS) entry which is preliminary data.</text>
</comment>
<feature type="transmembrane region" description="Helical" evidence="8">
    <location>
        <begin position="164"/>
        <end position="182"/>
    </location>
</feature>
<gene>
    <name evidence="10" type="ORF">Zmor_005420</name>
</gene>
<evidence type="ECO:0000313" key="10">
    <source>
        <dbReference type="EMBL" id="KAJ3660995.1"/>
    </source>
</evidence>
<dbReference type="InterPro" id="IPR036259">
    <property type="entry name" value="MFS_trans_sf"/>
</dbReference>
<evidence type="ECO:0000259" key="9">
    <source>
        <dbReference type="PROSITE" id="PS50850"/>
    </source>
</evidence>
<protein>
    <recommendedName>
        <fullName evidence="9">Major facilitator superfamily (MFS) profile domain-containing protein</fullName>
    </recommendedName>
</protein>
<name>A0AA38MKN1_9CUCU</name>
<dbReference type="InterPro" id="IPR020846">
    <property type="entry name" value="MFS_dom"/>
</dbReference>
<evidence type="ECO:0000313" key="11">
    <source>
        <dbReference type="Proteomes" id="UP001168821"/>
    </source>
</evidence>
<dbReference type="InterPro" id="IPR011701">
    <property type="entry name" value="MFS"/>
</dbReference>
<dbReference type="CDD" id="cd17318">
    <property type="entry name" value="MFS_SLC17"/>
    <property type="match status" value="1"/>
</dbReference>
<keyword evidence="2" id="KW-0813">Transport</keyword>
<dbReference type="AlphaFoldDB" id="A0AA38MKN1"/>
<evidence type="ECO:0000256" key="7">
    <source>
        <dbReference type="SAM" id="MobiDB-lite"/>
    </source>
</evidence>
<dbReference type="FunFam" id="1.20.1250.20:FF:000003">
    <property type="entry name" value="Solute carrier family 17 member 3"/>
    <property type="match status" value="1"/>
</dbReference>
<dbReference type="PANTHER" id="PTHR11662">
    <property type="entry name" value="SOLUTE CARRIER FAMILY 17"/>
    <property type="match status" value="1"/>
</dbReference>
<sequence>MGKVPNGSTECCTARNVLWHLVFLGFAVNYMLRTNLNIAIVSMVKYRSNNNLTLTSECLDNNKSKIDNSSLARDSELNYNLTSFKDEIFINSTPVDTQPNTFAWNEKQQSSILGAFFWLHWLTQVPGGILGSKYGAKLVFGLANFTAILCCFFIPMSAFMGHQYLIALRIVQGILAGFAWPAMHNMTARWIPPNERSKFVTAYLGSSIGAALTYPVCGFIIHKWGWEWVFYTSGVVGTVWFAAWWFLVYDSPAKHPRISPEEKEYILESLGQSYTKQKAPVPWKSIIFSVPVWMNILAQWGGIWGFFTLMTHAPTYFKFIHGWNIQATGLLSGLGHVFRTTWSYLSGLLGDYLLRTNKMSRTNVRKLATAGCTIGQGLCMLGLAYSGCDYTWAVIWLSAAVAMNGSVSTGPLASVVDISPNYASVILGIVNSVVALVGFITPAVVGQLTFQNQTVPQWQKVFLISTAMLISTGILFVLFSKSELQPWNSPDKQSKQNESELMVMNNKDDKADEKKDTAVTIKQ</sequence>
<feature type="transmembrane region" description="Helical" evidence="8">
    <location>
        <begin position="461"/>
        <end position="479"/>
    </location>
</feature>
<feature type="transmembrane region" description="Helical" evidence="8">
    <location>
        <begin position="393"/>
        <end position="415"/>
    </location>
</feature>
<evidence type="ECO:0000256" key="1">
    <source>
        <dbReference type="ARBA" id="ARBA00004141"/>
    </source>
</evidence>
<dbReference type="EMBL" id="JALNTZ010000002">
    <property type="protein sequence ID" value="KAJ3660995.1"/>
    <property type="molecule type" value="Genomic_DNA"/>
</dbReference>
<dbReference type="Pfam" id="PF07690">
    <property type="entry name" value="MFS_1"/>
    <property type="match status" value="1"/>
</dbReference>
<evidence type="ECO:0000256" key="5">
    <source>
        <dbReference type="ARBA" id="ARBA00022989"/>
    </source>
</evidence>
<dbReference type="GO" id="GO:0015293">
    <property type="term" value="F:symporter activity"/>
    <property type="evidence" value="ECO:0007669"/>
    <property type="project" value="UniProtKB-KW"/>
</dbReference>
<keyword evidence="4" id="KW-0769">Symport</keyword>
<comment type="subcellular location">
    <subcellularLocation>
        <location evidence="1">Membrane</location>
        <topology evidence="1">Multi-pass membrane protein</topology>
    </subcellularLocation>
</comment>
<accession>A0AA38MKN1</accession>
<evidence type="ECO:0000256" key="6">
    <source>
        <dbReference type="ARBA" id="ARBA00023136"/>
    </source>
</evidence>
<dbReference type="SUPFAM" id="SSF103473">
    <property type="entry name" value="MFS general substrate transporter"/>
    <property type="match status" value="1"/>
</dbReference>
<proteinExistence type="predicted"/>
<dbReference type="InterPro" id="IPR050382">
    <property type="entry name" value="MFS_Na/Anion_cotransporter"/>
</dbReference>
<evidence type="ECO:0000256" key="3">
    <source>
        <dbReference type="ARBA" id="ARBA00022692"/>
    </source>
</evidence>
<dbReference type="PROSITE" id="PS50850">
    <property type="entry name" value="MFS"/>
    <property type="match status" value="1"/>
</dbReference>
<feature type="transmembrane region" description="Helical" evidence="8">
    <location>
        <begin position="202"/>
        <end position="222"/>
    </location>
</feature>
<dbReference type="PANTHER" id="PTHR11662:SF79">
    <property type="entry name" value="NA[+]-DEPENDENT INORGANIC PHOSPHATE COTRANSPORTER, ISOFORM A"/>
    <property type="match status" value="1"/>
</dbReference>
<keyword evidence="3 8" id="KW-0812">Transmembrane</keyword>
<evidence type="ECO:0000256" key="2">
    <source>
        <dbReference type="ARBA" id="ARBA00022448"/>
    </source>
</evidence>
<feature type="compositionally biased region" description="Basic and acidic residues" evidence="7">
    <location>
        <begin position="506"/>
        <end position="517"/>
    </location>
</feature>
<feature type="transmembrane region" description="Helical" evidence="8">
    <location>
        <begin position="228"/>
        <end position="249"/>
    </location>
</feature>
<dbReference type="Proteomes" id="UP001168821">
    <property type="component" value="Unassembled WGS sequence"/>
</dbReference>
<dbReference type="GO" id="GO:0016020">
    <property type="term" value="C:membrane"/>
    <property type="evidence" value="ECO:0007669"/>
    <property type="project" value="UniProtKB-SubCell"/>
</dbReference>
<keyword evidence="6 8" id="KW-0472">Membrane</keyword>
<evidence type="ECO:0000256" key="8">
    <source>
        <dbReference type="SAM" id="Phobius"/>
    </source>
</evidence>
<organism evidence="10 11">
    <name type="scientific">Zophobas morio</name>
    <dbReference type="NCBI Taxonomy" id="2755281"/>
    <lineage>
        <taxon>Eukaryota</taxon>
        <taxon>Metazoa</taxon>
        <taxon>Ecdysozoa</taxon>
        <taxon>Arthropoda</taxon>
        <taxon>Hexapoda</taxon>
        <taxon>Insecta</taxon>
        <taxon>Pterygota</taxon>
        <taxon>Neoptera</taxon>
        <taxon>Endopterygota</taxon>
        <taxon>Coleoptera</taxon>
        <taxon>Polyphaga</taxon>
        <taxon>Cucujiformia</taxon>
        <taxon>Tenebrionidae</taxon>
        <taxon>Zophobas</taxon>
    </lineage>
</organism>
<reference evidence="10" key="1">
    <citation type="journal article" date="2023" name="G3 (Bethesda)">
        <title>Whole genome assemblies of Zophobas morio and Tenebrio molitor.</title>
        <authorList>
            <person name="Kaur S."/>
            <person name="Stinson S.A."/>
            <person name="diCenzo G.C."/>
        </authorList>
    </citation>
    <scope>NUCLEOTIDE SEQUENCE</scope>
    <source>
        <strain evidence="10">QUZm001</strain>
    </source>
</reference>
<feature type="domain" description="Major facilitator superfamily (MFS) profile" evidence="9">
    <location>
        <begin position="23"/>
        <end position="485"/>
    </location>
</feature>
<feature type="transmembrane region" description="Helical" evidence="8">
    <location>
        <begin position="422"/>
        <end position="441"/>
    </location>
</feature>
<keyword evidence="11" id="KW-1185">Reference proteome</keyword>
<keyword evidence="5 8" id="KW-1133">Transmembrane helix</keyword>
<feature type="transmembrane region" description="Helical" evidence="8">
    <location>
        <begin position="286"/>
        <end position="307"/>
    </location>
</feature>
<evidence type="ECO:0000256" key="4">
    <source>
        <dbReference type="ARBA" id="ARBA00022847"/>
    </source>
</evidence>
<feature type="region of interest" description="Disordered" evidence="7">
    <location>
        <begin position="486"/>
        <end position="523"/>
    </location>
</feature>